<evidence type="ECO:0000313" key="6">
    <source>
        <dbReference type="EMBL" id="MFC3121531.1"/>
    </source>
</evidence>
<dbReference type="PANTHER" id="PTHR30435:SF31">
    <property type="entry name" value="FLAGELLAR BASAL-BODY ROD PROTEIN FLGG"/>
    <property type="match status" value="1"/>
</dbReference>
<dbReference type="InterPro" id="IPR010930">
    <property type="entry name" value="Flg_bb/hook_C_dom"/>
</dbReference>
<evidence type="ECO:0000256" key="3">
    <source>
        <dbReference type="ARBA" id="ARBA00023143"/>
    </source>
</evidence>
<feature type="domain" description="Flagellar basal body rod protein N-terminal" evidence="4">
    <location>
        <begin position="17"/>
        <end position="35"/>
    </location>
</feature>
<comment type="similarity">
    <text evidence="2">Belongs to the flagella basal body rod proteins family.</text>
</comment>
<dbReference type="EMBL" id="JBHRSW010000014">
    <property type="protein sequence ID" value="MFC3121531.1"/>
    <property type="molecule type" value="Genomic_DNA"/>
</dbReference>
<evidence type="ECO:0000256" key="1">
    <source>
        <dbReference type="ARBA" id="ARBA00004117"/>
    </source>
</evidence>
<dbReference type="InterPro" id="IPR001444">
    <property type="entry name" value="Flag_bb_rod_N"/>
</dbReference>
<dbReference type="Proteomes" id="UP001595478">
    <property type="component" value="Unassembled WGS sequence"/>
</dbReference>
<comment type="caution">
    <text evidence="6">The sequence shown here is derived from an EMBL/GenBank/DDBJ whole genome shotgun (WGS) entry which is preliminary data.</text>
</comment>
<evidence type="ECO:0000256" key="2">
    <source>
        <dbReference type="ARBA" id="ARBA00009677"/>
    </source>
</evidence>
<dbReference type="Pfam" id="PF00460">
    <property type="entry name" value="Flg_bb_rod"/>
    <property type="match status" value="1"/>
</dbReference>
<keyword evidence="6" id="KW-0969">Cilium</keyword>
<keyword evidence="7" id="KW-1185">Reference proteome</keyword>
<evidence type="ECO:0000259" key="4">
    <source>
        <dbReference type="Pfam" id="PF00460"/>
    </source>
</evidence>
<protein>
    <submittedName>
        <fullName evidence="6">Flagellar basal body rod C-terminal domain-containing protein</fullName>
    </submittedName>
</protein>
<comment type="subcellular location">
    <subcellularLocation>
        <location evidence="1">Bacterial flagellum basal body</location>
    </subcellularLocation>
</comment>
<feature type="domain" description="Flagellar basal-body/hook protein C-terminal" evidence="5">
    <location>
        <begin position="178"/>
        <end position="222"/>
    </location>
</feature>
<dbReference type="PANTHER" id="PTHR30435">
    <property type="entry name" value="FLAGELLAR PROTEIN"/>
    <property type="match status" value="1"/>
</dbReference>
<gene>
    <name evidence="6" type="ORF">ACFOHL_07845</name>
</gene>
<accession>A0ABV7FQ20</accession>
<evidence type="ECO:0000313" key="7">
    <source>
        <dbReference type="Proteomes" id="UP001595478"/>
    </source>
</evidence>
<dbReference type="Pfam" id="PF06429">
    <property type="entry name" value="Flg_bbr_C"/>
    <property type="match status" value="1"/>
</dbReference>
<dbReference type="RefSeq" id="WP_376919670.1">
    <property type="nucleotide sequence ID" value="NZ_JBHRSW010000014.1"/>
</dbReference>
<organism evidence="6 7">
    <name type="scientific">Agaribacter flavus</name>
    <dbReference type="NCBI Taxonomy" id="1902781"/>
    <lineage>
        <taxon>Bacteria</taxon>
        <taxon>Pseudomonadati</taxon>
        <taxon>Pseudomonadota</taxon>
        <taxon>Gammaproteobacteria</taxon>
        <taxon>Alteromonadales</taxon>
        <taxon>Alteromonadaceae</taxon>
        <taxon>Agaribacter</taxon>
    </lineage>
</organism>
<reference evidence="7" key="1">
    <citation type="journal article" date="2019" name="Int. J. Syst. Evol. Microbiol.">
        <title>The Global Catalogue of Microorganisms (GCM) 10K type strain sequencing project: providing services to taxonomists for standard genome sequencing and annotation.</title>
        <authorList>
            <consortium name="The Broad Institute Genomics Platform"/>
            <consortium name="The Broad Institute Genome Sequencing Center for Infectious Disease"/>
            <person name="Wu L."/>
            <person name="Ma J."/>
        </authorList>
    </citation>
    <scope>NUCLEOTIDE SEQUENCE [LARGE SCALE GENOMIC DNA]</scope>
    <source>
        <strain evidence="7">KCTC 52473</strain>
    </source>
</reference>
<dbReference type="SUPFAM" id="SSF117143">
    <property type="entry name" value="Flagellar hook protein flgE"/>
    <property type="match status" value="1"/>
</dbReference>
<sequence>MSNEAIDIVLKSIQNNVKQVDLVSHNIANANTPGYMATEVFSEFSIDGQNQVREAVSAKTTSAIINSGRALDVAMVNEGFLLLELNGESVITRQGRFHINSNNQLTHLSGARVIGELGAIELPEGDVQIDSKGDIFVNGQQVDKLTTVSVSSGAQVTRLGNSVYKVSDGYQIIENNIQQGAINGANAEVSKDMIRMIELSRHTQSLQKAILAIDQVANAGINELGKR</sequence>
<keyword evidence="3" id="KW-0975">Bacterial flagellum</keyword>
<evidence type="ECO:0000259" key="5">
    <source>
        <dbReference type="Pfam" id="PF06429"/>
    </source>
</evidence>
<keyword evidence="6" id="KW-0966">Cell projection</keyword>
<keyword evidence="6" id="KW-0282">Flagellum</keyword>
<proteinExistence type="inferred from homology"/>
<name>A0ABV7FQ20_9ALTE</name>
<dbReference type="InterPro" id="IPR037925">
    <property type="entry name" value="FlgE/F/G-like"/>
</dbReference>